<sequence>MSAAAGESAESTAESAQSSAEYAESSAEYAAAEPPPSSAPFCFSRPATPPYSSNVLLTSLLPPYPAVERSSILSSAVQAITGDTLDLSLPPYSSALEPPLPLTVDLPAEPACHLSEVAGDSLQRAAAAAEITEDWSRAASDWSSAPGAYTAKVEASGLKSTCRVRVMCDSGSNATFIRSDTAHMLGCRIQTRQPLQVSTFGGGKASHQLSEKVEVGLTTQDGSLLRVEAYKIPNICGPPPVIGIEEIQLHEHMRGLKLAEEPGAALASGGEIEILLGQDVLPDVFDGDMRVGQSGPMAISSRFGWIVCGRSGCATPAPQEMMANFVHTETESVKATLDDLWTLEGIGISSDGASVRQHLQQYEEADGQLVARLRRDLYCDDLITSVNTQEEAEELSQRTQEIFNDAKMNMRHWTYSFETDKEAHKPLGEEATAERKVLGICWIPGDDQLVFKTAFLTQLGREAPETKRNILSQLEEADKDHRLGAKMGSRPQLGDKPQRSFVDK</sequence>
<feature type="region of interest" description="Disordered" evidence="1">
    <location>
        <begin position="1"/>
        <end position="38"/>
    </location>
</feature>
<feature type="compositionally biased region" description="Low complexity" evidence="1">
    <location>
        <begin position="1"/>
        <end position="32"/>
    </location>
</feature>
<dbReference type="OrthoDB" id="5967017at2759"/>
<keyword evidence="3" id="KW-1185">Reference proteome</keyword>
<comment type="caution">
    <text evidence="2">The sequence shown here is derived from an EMBL/GenBank/DDBJ whole genome shotgun (WGS) entry which is preliminary data.</text>
</comment>
<evidence type="ECO:0000313" key="3">
    <source>
        <dbReference type="Proteomes" id="UP000440578"/>
    </source>
</evidence>
<reference evidence="2 3" key="1">
    <citation type="submission" date="2019-07" db="EMBL/GenBank/DDBJ databases">
        <title>Draft genome assembly of a fouling barnacle, Amphibalanus amphitrite (Darwin, 1854): The first reference genome for Thecostraca.</title>
        <authorList>
            <person name="Kim W."/>
        </authorList>
    </citation>
    <scope>NUCLEOTIDE SEQUENCE [LARGE SCALE GENOMIC DNA]</scope>
    <source>
        <strain evidence="2">SNU_AA5</strain>
        <tissue evidence="2">Soma without cirri and trophi</tissue>
    </source>
</reference>
<protein>
    <submittedName>
        <fullName evidence="2">Uncharacterized protein</fullName>
    </submittedName>
</protein>
<accession>A0A6A4VWH1</accession>
<organism evidence="2 3">
    <name type="scientific">Amphibalanus amphitrite</name>
    <name type="common">Striped barnacle</name>
    <name type="synonym">Balanus amphitrite</name>
    <dbReference type="NCBI Taxonomy" id="1232801"/>
    <lineage>
        <taxon>Eukaryota</taxon>
        <taxon>Metazoa</taxon>
        <taxon>Ecdysozoa</taxon>
        <taxon>Arthropoda</taxon>
        <taxon>Crustacea</taxon>
        <taxon>Multicrustacea</taxon>
        <taxon>Cirripedia</taxon>
        <taxon>Thoracica</taxon>
        <taxon>Thoracicalcarea</taxon>
        <taxon>Balanomorpha</taxon>
        <taxon>Balanoidea</taxon>
        <taxon>Balanidae</taxon>
        <taxon>Amphibalaninae</taxon>
        <taxon>Amphibalanus</taxon>
    </lineage>
</organism>
<name>A0A6A4VWH1_AMPAM</name>
<gene>
    <name evidence="2" type="ORF">FJT64_006740</name>
</gene>
<dbReference type="PANTHER" id="PTHR47331:SF8">
    <property type="match status" value="1"/>
</dbReference>
<feature type="region of interest" description="Disordered" evidence="1">
    <location>
        <begin position="475"/>
        <end position="504"/>
    </location>
</feature>
<dbReference type="CDD" id="cd00303">
    <property type="entry name" value="retropepsin_like"/>
    <property type="match status" value="1"/>
</dbReference>
<evidence type="ECO:0000313" key="2">
    <source>
        <dbReference type="EMBL" id="KAF0295760.1"/>
    </source>
</evidence>
<proteinExistence type="predicted"/>
<dbReference type="AlphaFoldDB" id="A0A6A4VWH1"/>
<dbReference type="Gene3D" id="2.40.70.10">
    <property type="entry name" value="Acid Proteases"/>
    <property type="match status" value="1"/>
</dbReference>
<dbReference type="EMBL" id="VIIS01001600">
    <property type="protein sequence ID" value="KAF0295760.1"/>
    <property type="molecule type" value="Genomic_DNA"/>
</dbReference>
<dbReference type="Proteomes" id="UP000440578">
    <property type="component" value="Unassembled WGS sequence"/>
</dbReference>
<evidence type="ECO:0000256" key="1">
    <source>
        <dbReference type="SAM" id="MobiDB-lite"/>
    </source>
</evidence>
<dbReference type="InterPro" id="IPR021109">
    <property type="entry name" value="Peptidase_aspartic_dom_sf"/>
</dbReference>
<dbReference type="PANTHER" id="PTHR47331">
    <property type="entry name" value="PHD-TYPE DOMAIN-CONTAINING PROTEIN"/>
    <property type="match status" value="1"/>
</dbReference>